<evidence type="ECO:0000259" key="7">
    <source>
        <dbReference type="PROSITE" id="PS50850"/>
    </source>
</evidence>
<dbReference type="AlphaFoldDB" id="A0A9W9Q8Q9"/>
<evidence type="ECO:0000256" key="3">
    <source>
        <dbReference type="ARBA" id="ARBA00022692"/>
    </source>
</evidence>
<dbReference type="EMBL" id="JAPZBQ010000005">
    <property type="protein sequence ID" value="KAJ5327748.1"/>
    <property type="molecule type" value="Genomic_DNA"/>
</dbReference>
<comment type="subcellular location">
    <subcellularLocation>
        <location evidence="1">Membrane</location>
        <topology evidence="1">Multi-pass membrane protein</topology>
    </subcellularLocation>
</comment>
<feature type="domain" description="Major facilitator superfamily (MFS) profile" evidence="7">
    <location>
        <begin position="1"/>
        <end position="387"/>
    </location>
</feature>
<reference evidence="8" key="2">
    <citation type="journal article" date="2023" name="IMA Fungus">
        <title>Comparative genomic study of the Penicillium genus elucidates a diverse pangenome and 15 lateral gene transfer events.</title>
        <authorList>
            <person name="Petersen C."/>
            <person name="Sorensen T."/>
            <person name="Nielsen M.R."/>
            <person name="Sondergaard T.E."/>
            <person name="Sorensen J.L."/>
            <person name="Fitzpatrick D.A."/>
            <person name="Frisvad J.C."/>
            <person name="Nielsen K.L."/>
        </authorList>
    </citation>
    <scope>NUCLEOTIDE SEQUENCE</scope>
    <source>
        <strain evidence="8">IBT 35673</strain>
    </source>
</reference>
<evidence type="ECO:0000256" key="2">
    <source>
        <dbReference type="ARBA" id="ARBA00022448"/>
    </source>
</evidence>
<dbReference type="Gene3D" id="1.20.1250.20">
    <property type="entry name" value="MFS general substrate transporter like domains"/>
    <property type="match status" value="2"/>
</dbReference>
<feature type="transmembrane region" description="Helical" evidence="6">
    <location>
        <begin position="295"/>
        <end position="316"/>
    </location>
</feature>
<organism evidence="8 9">
    <name type="scientific">Penicillium brevicompactum</name>
    <dbReference type="NCBI Taxonomy" id="5074"/>
    <lineage>
        <taxon>Eukaryota</taxon>
        <taxon>Fungi</taxon>
        <taxon>Dikarya</taxon>
        <taxon>Ascomycota</taxon>
        <taxon>Pezizomycotina</taxon>
        <taxon>Eurotiomycetes</taxon>
        <taxon>Eurotiomycetidae</taxon>
        <taxon>Eurotiales</taxon>
        <taxon>Aspergillaceae</taxon>
        <taxon>Penicillium</taxon>
    </lineage>
</organism>
<feature type="transmembrane region" description="Helical" evidence="6">
    <location>
        <begin position="101"/>
        <end position="122"/>
    </location>
</feature>
<keyword evidence="2" id="KW-0813">Transport</keyword>
<sequence>MKEDLGFQGKQYNYMSTAYLVVYAVCQMPGTSLLTIYRPKYVFVAANVTWSVLTLITYKMTHAWQVILLNAIEGGFSAIAYVGAHFILGSWYKRSELGIRAAVFCVFGHIGTMAGGWIQAGLLATLAGKGGLPAWKWIFIIVSVMTVPVALFGWVFIPDLPVHRAAWFLNDEQKEHAVARLGALRKQSWDVTVFRRVLLSWQFWLLPFIFMLYSLCVQMLSNNVMAYWMASRGYTVIQQNNYPTGIYATAIVGTIVYAVISDKLQSRWEVSIAIGLTFVIGSSILVSSPSTNAGYFVAFYLLGTTYAPQAVWYSWMADVTGHDFQLRAITTGFMNSFDFAFVTWWPLIFYPATAAPNFHKGYVASLVTGALTLPLVGLIAYLEKRDRSRGVIGRIEDESISGEEEYLRDDSRKPVGSPAKVRATEINV</sequence>
<gene>
    <name evidence="8" type="ORF">N7452_008138</name>
</gene>
<feature type="transmembrane region" description="Helical" evidence="6">
    <location>
        <begin position="12"/>
        <end position="34"/>
    </location>
</feature>
<dbReference type="GO" id="GO:0005886">
    <property type="term" value="C:plasma membrane"/>
    <property type="evidence" value="ECO:0007669"/>
    <property type="project" value="TreeGrafter"/>
</dbReference>
<feature type="transmembrane region" description="Helical" evidence="6">
    <location>
        <begin position="362"/>
        <end position="382"/>
    </location>
</feature>
<accession>A0A9W9Q8Q9</accession>
<comment type="caution">
    <text evidence="8">The sequence shown here is derived from an EMBL/GenBank/DDBJ whole genome shotgun (WGS) entry which is preliminary data.</text>
</comment>
<evidence type="ECO:0000313" key="8">
    <source>
        <dbReference type="EMBL" id="KAJ5327748.1"/>
    </source>
</evidence>
<dbReference type="FunFam" id="1.20.1250.20:FF:000386">
    <property type="entry name" value="MFS general substrate transporter"/>
    <property type="match status" value="1"/>
</dbReference>
<protein>
    <submittedName>
        <fullName evidence="8">MFS general substrate transporter</fullName>
    </submittedName>
</protein>
<proteinExistence type="predicted"/>
<dbReference type="PANTHER" id="PTHR43791:SF4">
    <property type="entry name" value="PANTOTHENATE TRANSPORTER FEN2"/>
    <property type="match status" value="1"/>
</dbReference>
<feature type="transmembrane region" description="Helical" evidence="6">
    <location>
        <begin position="241"/>
        <end position="260"/>
    </location>
</feature>
<feature type="transmembrane region" description="Helical" evidence="6">
    <location>
        <begin position="203"/>
        <end position="221"/>
    </location>
</feature>
<evidence type="ECO:0000256" key="1">
    <source>
        <dbReference type="ARBA" id="ARBA00004141"/>
    </source>
</evidence>
<feature type="transmembrane region" description="Helical" evidence="6">
    <location>
        <begin position="134"/>
        <end position="157"/>
    </location>
</feature>
<feature type="transmembrane region" description="Helical" evidence="6">
    <location>
        <begin position="272"/>
        <end position="289"/>
    </location>
</feature>
<reference evidence="8" key="1">
    <citation type="submission" date="2022-12" db="EMBL/GenBank/DDBJ databases">
        <authorList>
            <person name="Petersen C."/>
        </authorList>
    </citation>
    <scope>NUCLEOTIDE SEQUENCE</scope>
    <source>
        <strain evidence="8">IBT 35673</strain>
    </source>
</reference>
<evidence type="ECO:0000256" key="4">
    <source>
        <dbReference type="ARBA" id="ARBA00022989"/>
    </source>
</evidence>
<dbReference type="GO" id="GO:0015233">
    <property type="term" value="F:pantothenate transmembrane transporter activity"/>
    <property type="evidence" value="ECO:0007669"/>
    <property type="project" value="TreeGrafter"/>
</dbReference>
<dbReference type="InterPro" id="IPR011701">
    <property type="entry name" value="MFS"/>
</dbReference>
<dbReference type="Pfam" id="PF07690">
    <property type="entry name" value="MFS_1"/>
    <property type="match status" value="1"/>
</dbReference>
<evidence type="ECO:0000256" key="5">
    <source>
        <dbReference type="ARBA" id="ARBA00023136"/>
    </source>
</evidence>
<dbReference type="PROSITE" id="PS50850">
    <property type="entry name" value="MFS"/>
    <property type="match status" value="1"/>
</dbReference>
<dbReference type="InterPro" id="IPR020846">
    <property type="entry name" value="MFS_dom"/>
</dbReference>
<keyword evidence="5 6" id="KW-0472">Membrane</keyword>
<dbReference type="Proteomes" id="UP001147695">
    <property type="component" value="Unassembled WGS sequence"/>
</dbReference>
<dbReference type="InterPro" id="IPR036259">
    <property type="entry name" value="MFS_trans_sf"/>
</dbReference>
<evidence type="ECO:0000256" key="6">
    <source>
        <dbReference type="SAM" id="Phobius"/>
    </source>
</evidence>
<keyword evidence="3 6" id="KW-0812">Transmembrane</keyword>
<keyword evidence="4 6" id="KW-1133">Transmembrane helix</keyword>
<dbReference type="PANTHER" id="PTHR43791">
    <property type="entry name" value="PERMEASE-RELATED"/>
    <property type="match status" value="1"/>
</dbReference>
<evidence type="ECO:0000313" key="9">
    <source>
        <dbReference type="Proteomes" id="UP001147695"/>
    </source>
</evidence>
<feature type="transmembrane region" description="Helical" evidence="6">
    <location>
        <begin position="64"/>
        <end position="89"/>
    </location>
</feature>
<name>A0A9W9Q8Q9_PENBR</name>
<feature type="transmembrane region" description="Helical" evidence="6">
    <location>
        <begin position="328"/>
        <end position="350"/>
    </location>
</feature>
<dbReference type="GO" id="GO:0098717">
    <property type="term" value="P:pantothenate import across plasma membrane"/>
    <property type="evidence" value="ECO:0007669"/>
    <property type="project" value="TreeGrafter"/>
</dbReference>
<dbReference type="SUPFAM" id="SSF103473">
    <property type="entry name" value="MFS general substrate transporter"/>
    <property type="match status" value="1"/>
</dbReference>